<dbReference type="Proteomes" id="UP000236732">
    <property type="component" value="Unassembled WGS sequence"/>
</dbReference>
<dbReference type="SUPFAM" id="SSF53706">
    <property type="entry name" value="Formate dehydrogenase/DMSO reductase, domains 1-3"/>
    <property type="match status" value="1"/>
</dbReference>
<dbReference type="Gene3D" id="3.40.50.740">
    <property type="match status" value="2"/>
</dbReference>
<evidence type="ECO:0000313" key="8">
    <source>
        <dbReference type="EMBL" id="SEG95332.1"/>
    </source>
</evidence>
<proteinExistence type="predicted"/>
<dbReference type="PROSITE" id="PS00490">
    <property type="entry name" value="MOLYBDOPTERIN_PROK_2"/>
    <property type="match status" value="1"/>
</dbReference>
<dbReference type="InterPro" id="IPR050123">
    <property type="entry name" value="Prok_molybdopt-oxidoreductase"/>
</dbReference>
<keyword evidence="1" id="KW-0004">4Fe-4S</keyword>
<evidence type="ECO:0000259" key="7">
    <source>
        <dbReference type="PROSITE" id="PS51669"/>
    </source>
</evidence>
<dbReference type="InterPro" id="IPR006656">
    <property type="entry name" value="Mopterin_OxRdtase"/>
</dbReference>
<dbReference type="OrthoDB" id="7376058at2"/>
<organism evidence="8 9">
    <name type="scientific">Nonomuraea solani</name>
    <dbReference type="NCBI Taxonomy" id="1144553"/>
    <lineage>
        <taxon>Bacteria</taxon>
        <taxon>Bacillati</taxon>
        <taxon>Actinomycetota</taxon>
        <taxon>Actinomycetes</taxon>
        <taxon>Streptosporangiales</taxon>
        <taxon>Streptosporangiaceae</taxon>
        <taxon>Nonomuraea</taxon>
    </lineage>
</organism>
<dbReference type="GO" id="GO:0043546">
    <property type="term" value="F:molybdopterin cofactor binding"/>
    <property type="evidence" value="ECO:0007669"/>
    <property type="project" value="InterPro"/>
</dbReference>
<feature type="region of interest" description="Disordered" evidence="6">
    <location>
        <begin position="713"/>
        <end position="754"/>
    </location>
</feature>
<evidence type="ECO:0000256" key="3">
    <source>
        <dbReference type="ARBA" id="ARBA00023002"/>
    </source>
</evidence>
<evidence type="ECO:0000256" key="1">
    <source>
        <dbReference type="ARBA" id="ARBA00022485"/>
    </source>
</evidence>
<dbReference type="RefSeq" id="WP_103959312.1">
    <property type="nucleotide sequence ID" value="NZ_FNVT01000009.1"/>
</dbReference>
<dbReference type="Pfam" id="PF01568">
    <property type="entry name" value="Molydop_binding"/>
    <property type="match status" value="1"/>
</dbReference>
<name>A0A1H6EC54_9ACTN</name>
<dbReference type="InterPro" id="IPR006655">
    <property type="entry name" value="Mopterin_OxRdtase_prok_CS"/>
</dbReference>
<dbReference type="Pfam" id="PF00384">
    <property type="entry name" value="Molybdopterin"/>
    <property type="match status" value="1"/>
</dbReference>
<dbReference type="GO" id="GO:0051539">
    <property type="term" value="F:4 iron, 4 sulfur cluster binding"/>
    <property type="evidence" value="ECO:0007669"/>
    <property type="project" value="UniProtKB-KW"/>
</dbReference>
<keyword evidence="2" id="KW-0479">Metal-binding</keyword>
<dbReference type="PROSITE" id="PS51669">
    <property type="entry name" value="4FE4S_MOW_BIS_MGD"/>
    <property type="match status" value="1"/>
</dbReference>
<dbReference type="Gene3D" id="2.20.25.90">
    <property type="entry name" value="ADC-like domains"/>
    <property type="match status" value="1"/>
</dbReference>
<accession>A0A1H6EC54</accession>
<dbReference type="SUPFAM" id="SSF50692">
    <property type="entry name" value="ADC-like"/>
    <property type="match status" value="1"/>
</dbReference>
<evidence type="ECO:0000256" key="5">
    <source>
        <dbReference type="ARBA" id="ARBA00023014"/>
    </source>
</evidence>
<dbReference type="SMART" id="SM00926">
    <property type="entry name" value="Molybdop_Fe4S4"/>
    <property type="match status" value="1"/>
</dbReference>
<sequence>MTGEQTTEWRPTACILCECNCGIEVRLGGPDGRTLDRIRGDKAHPASQGYTCQKALRLDHYQNGPHRLTSPMRRRPDGTYEPVGWDTAITEVAAGLARVRDTHGGKTIFYYGGGGQGNHLGGGYASATRAALGSRFRSNALAQEKTGEFWVNAKLLGNYTRGDYEHAEVVVFVGKNPWQSHSFPRARPTLKEIARDPGRSMVVLDPRTTETAELADHHLALRPGTDAWCLAALAAVLVQEDLLDRDWLAEHATGLGRVESLLAAVDVDAYAAICDLDPGLIRRTARRIAAASSVAVYEDLGVQMSLHSTLSSYLNKLLWVLTGNFANPGGHYVPTSIVSLAGGGGGRERRSPVAGARIISGLVPCNVIAEEILTDHPGRYRAMIIESANPAHSLADSPRMRQAIRALEFSVVIDVAMTETAQLADYVLPAASQYEKWEATFFNFEFPHNYFHLRRPLLDPLPGTLPGTLPEPEIHARIVEALGALDAIDLAPLAEAAQRSRAEFGERFMRLMGEHPEAAPLLSVILYRTLGPALPDGAASAALLWGAAHRAAAQIGPSIERAGFEGAEALFDAILAHPSGVVFSVDEPADNWARVRTPGGRLDLDNEIVLDALAELAGAEPPGHDPDFPLVLSAGERRSFTANTIFRSPEWRRRDRDGALRVSRADADALGLADGDRARVTTRRGSAEVLVEVSPMMRQGHIALPNGLGVTRTPEAAPAGVAPNDLTSSDHRDPIAGTPYHKHVPARLEPLDAL</sequence>
<dbReference type="InterPro" id="IPR009010">
    <property type="entry name" value="Asp_de-COase-like_dom_sf"/>
</dbReference>
<reference evidence="8 9" key="1">
    <citation type="submission" date="2016-10" db="EMBL/GenBank/DDBJ databases">
        <authorList>
            <person name="de Groot N.N."/>
        </authorList>
    </citation>
    <scope>NUCLEOTIDE SEQUENCE [LARGE SCALE GENOMIC DNA]</scope>
    <source>
        <strain evidence="8 9">CGMCC 4.7037</strain>
    </source>
</reference>
<keyword evidence="4" id="KW-0408">Iron</keyword>
<keyword evidence="3" id="KW-0560">Oxidoreductase</keyword>
<gene>
    <name evidence="8" type="ORF">SAMN05444920_10940</name>
</gene>
<dbReference type="Pfam" id="PF04879">
    <property type="entry name" value="Molybdop_Fe4S4"/>
    <property type="match status" value="1"/>
</dbReference>
<evidence type="ECO:0000256" key="4">
    <source>
        <dbReference type="ARBA" id="ARBA00023004"/>
    </source>
</evidence>
<keyword evidence="9" id="KW-1185">Reference proteome</keyword>
<protein>
    <submittedName>
        <fullName evidence="8">Anaerobic selenocysteine-containing dehydrogenase</fullName>
    </submittedName>
</protein>
<dbReference type="Gene3D" id="3.40.228.10">
    <property type="entry name" value="Dimethylsulfoxide Reductase, domain 2"/>
    <property type="match status" value="1"/>
</dbReference>
<evidence type="ECO:0000256" key="6">
    <source>
        <dbReference type="SAM" id="MobiDB-lite"/>
    </source>
</evidence>
<dbReference type="InterPro" id="IPR006963">
    <property type="entry name" value="Mopterin_OxRdtase_4Fe-4S_dom"/>
</dbReference>
<dbReference type="GO" id="GO:0046872">
    <property type="term" value="F:metal ion binding"/>
    <property type="evidence" value="ECO:0007669"/>
    <property type="project" value="UniProtKB-KW"/>
</dbReference>
<dbReference type="PANTHER" id="PTHR43105">
    <property type="entry name" value="RESPIRATORY NITRATE REDUCTASE"/>
    <property type="match status" value="1"/>
</dbReference>
<dbReference type="InterPro" id="IPR006657">
    <property type="entry name" value="MoPterin_dinucl-bd_dom"/>
</dbReference>
<evidence type="ECO:0000256" key="2">
    <source>
        <dbReference type="ARBA" id="ARBA00022723"/>
    </source>
</evidence>
<dbReference type="PANTHER" id="PTHR43105:SF9">
    <property type="entry name" value="NADPH-FE(3+) OXIDOREDUCTASE SUBUNIT ALPHA"/>
    <property type="match status" value="1"/>
</dbReference>
<feature type="domain" description="4Fe-4S Mo/W bis-MGD-type" evidence="7">
    <location>
        <begin position="7"/>
        <end position="66"/>
    </location>
</feature>
<evidence type="ECO:0000313" key="9">
    <source>
        <dbReference type="Proteomes" id="UP000236732"/>
    </source>
</evidence>
<dbReference type="GO" id="GO:0016020">
    <property type="term" value="C:membrane"/>
    <property type="evidence" value="ECO:0007669"/>
    <property type="project" value="TreeGrafter"/>
</dbReference>
<dbReference type="GO" id="GO:0016491">
    <property type="term" value="F:oxidoreductase activity"/>
    <property type="evidence" value="ECO:0007669"/>
    <property type="project" value="UniProtKB-KW"/>
</dbReference>
<keyword evidence="5" id="KW-0411">Iron-sulfur</keyword>
<dbReference type="AlphaFoldDB" id="A0A1H6EC54"/>
<dbReference type="Gene3D" id="2.40.40.20">
    <property type="match status" value="1"/>
</dbReference>
<dbReference type="EMBL" id="FNVT01000009">
    <property type="protein sequence ID" value="SEG95332.1"/>
    <property type="molecule type" value="Genomic_DNA"/>
</dbReference>